<evidence type="ECO:0000256" key="1">
    <source>
        <dbReference type="SAM" id="MobiDB-lite"/>
    </source>
</evidence>
<organism evidence="2 3">
    <name type="scientific">Sphagnum troendelagicum</name>
    <dbReference type="NCBI Taxonomy" id="128251"/>
    <lineage>
        <taxon>Eukaryota</taxon>
        <taxon>Viridiplantae</taxon>
        <taxon>Streptophyta</taxon>
        <taxon>Embryophyta</taxon>
        <taxon>Bryophyta</taxon>
        <taxon>Sphagnophytina</taxon>
        <taxon>Sphagnopsida</taxon>
        <taxon>Sphagnales</taxon>
        <taxon>Sphagnaceae</taxon>
        <taxon>Sphagnum</taxon>
    </lineage>
</organism>
<sequence>MQGVQGNESRPKPDASEMESESAQQMRTAGFHRAQAEEWQKKGFVEKLQTTTNNIKDATAEQMDKMGEALKNSSATSAEK</sequence>
<feature type="compositionally biased region" description="Polar residues" evidence="1">
    <location>
        <begin position="71"/>
        <end position="80"/>
    </location>
</feature>
<dbReference type="EMBL" id="OZ019904">
    <property type="protein sequence ID" value="CAK9198479.1"/>
    <property type="molecule type" value="Genomic_DNA"/>
</dbReference>
<feature type="compositionally biased region" description="Basic and acidic residues" evidence="1">
    <location>
        <begin position="58"/>
        <end position="68"/>
    </location>
</feature>
<protein>
    <submittedName>
        <fullName evidence="2">Uncharacterized protein</fullName>
    </submittedName>
</protein>
<accession>A0ABP0TNL9</accession>
<evidence type="ECO:0000313" key="3">
    <source>
        <dbReference type="Proteomes" id="UP001497512"/>
    </source>
</evidence>
<gene>
    <name evidence="2" type="ORF">CSSPTR1EN2_LOCUS4457</name>
</gene>
<proteinExistence type="predicted"/>
<evidence type="ECO:0000313" key="2">
    <source>
        <dbReference type="EMBL" id="CAK9198479.1"/>
    </source>
</evidence>
<feature type="compositionally biased region" description="Basic and acidic residues" evidence="1">
    <location>
        <begin position="34"/>
        <end position="45"/>
    </location>
</feature>
<dbReference type="Proteomes" id="UP001497512">
    <property type="component" value="Chromosome 12"/>
</dbReference>
<reference evidence="2" key="1">
    <citation type="submission" date="2024-02" db="EMBL/GenBank/DDBJ databases">
        <authorList>
            <consortium name="ELIXIR-Norway"/>
            <consortium name="Elixir Norway"/>
        </authorList>
    </citation>
    <scope>NUCLEOTIDE SEQUENCE</scope>
</reference>
<name>A0ABP0TNL9_9BRYO</name>
<feature type="region of interest" description="Disordered" evidence="1">
    <location>
        <begin position="1"/>
        <end position="80"/>
    </location>
</feature>
<keyword evidence="3" id="KW-1185">Reference proteome</keyword>